<organism evidence="3 4">
    <name type="scientific">Gemmata palustris</name>
    <dbReference type="NCBI Taxonomy" id="2822762"/>
    <lineage>
        <taxon>Bacteria</taxon>
        <taxon>Pseudomonadati</taxon>
        <taxon>Planctomycetota</taxon>
        <taxon>Planctomycetia</taxon>
        <taxon>Gemmatales</taxon>
        <taxon>Gemmataceae</taxon>
        <taxon>Gemmata</taxon>
    </lineage>
</organism>
<feature type="domain" description="Putative restriction endonuclease" evidence="2">
    <location>
        <begin position="41"/>
        <end position="133"/>
    </location>
</feature>
<comment type="caution">
    <text evidence="3">The sequence shown here is derived from an EMBL/GenBank/DDBJ whole genome shotgun (WGS) entry which is preliminary data.</text>
</comment>
<sequence length="245" mass="28383">MSSITKTPPPAVHYPDSDGQPMADNTLQFEWIVTLQGNIDLMFRDQKDVFVAGDHLIYPVEGNADVRQAPDVYVAFGRPKGHWGSYKVFEEDHVFPQVIFEVWSPGNRFTQMEDKRDFYARYGAEEYYIVYPEFPAHLDGWLSKGEKLERVENMNGHFSPRLGIRFELQRGNIAVYHPDGRRFLSYVDLGALQHETQTRAETAEQHAEEERQRAEQERLRAEEARQKAERLAARLRELGIDPDAV</sequence>
<dbReference type="SUPFAM" id="SSF52980">
    <property type="entry name" value="Restriction endonuclease-like"/>
    <property type="match status" value="1"/>
</dbReference>
<accession>A0ABS5C360</accession>
<feature type="region of interest" description="Disordered" evidence="1">
    <location>
        <begin position="197"/>
        <end position="225"/>
    </location>
</feature>
<gene>
    <name evidence="3" type="ORF">J8F10_33240</name>
</gene>
<evidence type="ECO:0000313" key="4">
    <source>
        <dbReference type="Proteomes" id="UP000676565"/>
    </source>
</evidence>
<evidence type="ECO:0000313" key="3">
    <source>
        <dbReference type="EMBL" id="MBP3960117.1"/>
    </source>
</evidence>
<dbReference type="Gene3D" id="3.90.1570.10">
    <property type="entry name" value="tt1808, chain A"/>
    <property type="match status" value="1"/>
</dbReference>
<dbReference type="EMBL" id="JAGKQQ010000001">
    <property type="protein sequence ID" value="MBP3960117.1"/>
    <property type="molecule type" value="Genomic_DNA"/>
</dbReference>
<evidence type="ECO:0000259" key="2">
    <source>
        <dbReference type="Pfam" id="PF05685"/>
    </source>
</evidence>
<dbReference type="Proteomes" id="UP000676565">
    <property type="component" value="Unassembled WGS sequence"/>
</dbReference>
<evidence type="ECO:0000256" key="1">
    <source>
        <dbReference type="SAM" id="MobiDB-lite"/>
    </source>
</evidence>
<dbReference type="InterPro" id="IPR011335">
    <property type="entry name" value="Restrct_endonuc-II-like"/>
</dbReference>
<keyword evidence="4" id="KW-1185">Reference proteome</keyword>
<dbReference type="InterPro" id="IPR008538">
    <property type="entry name" value="Uma2"/>
</dbReference>
<dbReference type="CDD" id="cd06260">
    <property type="entry name" value="DUF820-like"/>
    <property type="match status" value="1"/>
</dbReference>
<keyword evidence="3" id="KW-0255">Endonuclease</keyword>
<dbReference type="InterPro" id="IPR012296">
    <property type="entry name" value="Nuclease_put_TT1808"/>
</dbReference>
<proteinExistence type="predicted"/>
<keyword evidence="3" id="KW-0378">Hydrolase</keyword>
<reference evidence="3 4" key="1">
    <citation type="submission" date="2021-04" db="EMBL/GenBank/DDBJ databases">
        <authorList>
            <person name="Ivanova A."/>
        </authorList>
    </citation>
    <scope>NUCLEOTIDE SEQUENCE [LARGE SCALE GENOMIC DNA]</scope>
    <source>
        <strain evidence="3 4">G18</strain>
    </source>
</reference>
<protein>
    <submittedName>
        <fullName evidence="3">Uma2 family endonuclease</fullName>
    </submittedName>
</protein>
<dbReference type="PANTHER" id="PTHR33352">
    <property type="entry name" value="SLR1095 PROTEIN"/>
    <property type="match status" value="1"/>
</dbReference>
<keyword evidence="3" id="KW-0540">Nuclease</keyword>
<dbReference type="GO" id="GO:0004519">
    <property type="term" value="F:endonuclease activity"/>
    <property type="evidence" value="ECO:0007669"/>
    <property type="project" value="UniProtKB-KW"/>
</dbReference>
<dbReference type="RefSeq" id="WP_210661171.1">
    <property type="nucleotide sequence ID" value="NZ_JAGKQQ010000001.1"/>
</dbReference>
<dbReference type="PANTHER" id="PTHR33352:SF2">
    <property type="entry name" value="SLL0995 PROTEIN"/>
    <property type="match status" value="1"/>
</dbReference>
<dbReference type="Pfam" id="PF05685">
    <property type="entry name" value="Uma2"/>
    <property type="match status" value="1"/>
</dbReference>
<name>A0ABS5C360_9BACT</name>